<feature type="transmembrane region" description="Helical" evidence="1">
    <location>
        <begin position="435"/>
        <end position="456"/>
    </location>
</feature>
<dbReference type="Proteomes" id="UP000477070">
    <property type="component" value="Unassembled WGS sequence"/>
</dbReference>
<feature type="transmembrane region" description="Helical" evidence="1">
    <location>
        <begin position="260"/>
        <end position="276"/>
    </location>
</feature>
<gene>
    <name evidence="2" type="ORF">DCO61_07760</name>
</gene>
<keyword evidence="1" id="KW-0472">Membrane</keyword>
<dbReference type="RefSeq" id="WP_160659338.1">
    <property type="nucleotide sequence ID" value="NZ_QBIU01000001.1"/>
</dbReference>
<keyword evidence="1" id="KW-1133">Transmembrane helix</keyword>
<feature type="transmembrane region" description="Helical" evidence="1">
    <location>
        <begin position="304"/>
        <end position="324"/>
    </location>
</feature>
<feature type="transmembrane region" description="Helical" evidence="1">
    <location>
        <begin position="468"/>
        <end position="485"/>
    </location>
</feature>
<dbReference type="EMBL" id="QBIU01000001">
    <property type="protein sequence ID" value="MWV69898.1"/>
    <property type="molecule type" value="Genomic_DNA"/>
</dbReference>
<reference evidence="2 3" key="1">
    <citation type="submission" date="2019-12" db="EMBL/GenBank/DDBJ databases">
        <title>Multi-Generational Helicobacter saguini Isolates.</title>
        <authorList>
            <person name="Mannion A."/>
            <person name="Shen Z."/>
            <person name="Fox J.G."/>
        </authorList>
    </citation>
    <scope>NUCLEOTIDE SEQUENCE [LARGE SCALE GENOMIC DNA]</scope>
    <source>
        <strain evidence="3">16-048 (F4)</strain>
    </source>
</reference>
<name>A0A6L7DHI2_9HELI</name>
<accession>A0A6L7DHI2</accession>
<protein>
    <submittedName>
        <fullName evidence="2">Uncharacterized protein</fullName>
    </submittedName>
</protein>
<feature type="transmembrane region" description="Helical" evidence="1">
    <location>
        <begin position="193"/>
        <end position="216"/>
    </location>
</feature>
<dbReference type="Pfam" id="PF19528">
    <property type="entry name" value="DUF6056"/>
    <property type="match status" value="2"/>
</dbReference>
<organism evidence="2 3">
    <name type="scientific">Helicobacter saguini</name>
    <dbReference type="NCBI Taxonomy" id="1548018"/>
    <lineage>
        <taxon>Bacteria</taxon>
        <taxon>Pseudomonadati</taxon>
        <taxon>Campylobacterota</taxon>
        <taxon>Epsilonproteobacteria</taxon>
        <taxon>Campylobacterales</taxon>
        <taxon>Helicobacteraceae</taxon>
        <taxon>Helicobacter</taxon>
    </lineage>
</organism>
<feature type="transmembrane region" description="Helical" evidence="1">
    <location>
        <begin position="387"/>
        <end position="407"/>
    </location>
</feature>
<evidence type="ECO:0000313" key="3">
    <source>
        <dbReference type="Proteomes" id="UP000477070"/>
    </source>
</evidence>
<comment type="caution">
    <text evidence="2">The sequence shown here is derived from an EMBL/GenBank/DDBJ whole genome shotgun (WGS) entry which is preliminary data.</text>
</comment>
<evidence type="ECO:0000256" key="1">
    <source>
        <dbReference type="SAM" id="Phobius"/>
    </source>
</evidence>
<feature type="transmembrane region" description="Helical" evidence="1">
    <location>
        <begin position="361"/>
        <end position="381"/>
    </location>
</feature>
<feature type="transmembrane region" description="Helical" evidence="1">
    <location>
        <begin position="330"/>
        <end position="354"/>
    </location>
</feature>
<feature type="transmembrane region" description="Helical" evidence="1">
    <location>
        <begin position="222"/>
        <end position="240"/>
    </location>
</feature>
<feature type="transmembrane region" description="Helical" evidence="1">
    <location>
        <begin position="491"/>
        <end position="514"/>
    </location>
</feature>
<evidence type="ECO:0000313" key="2">
    <source>
        <dbReference type="EMBL" id="MWV69898.1"/>
    </source>
</evidence>
<feature type="transmembrane region" description="Helical" evidence="1">
    <location>
        <begin position="412"/>
        <end position="429"/>
    </location>
</feature>
<feature type="transmembrane region" description="Helical" evidence="1">
    <location>
        <begin position="140"/>
        <end position="162"/>
    </location>
</feature>
<keyword evidence="1" id="KW-0812">Transmembrane</keyword>
<proteinExistence type="predicted"/>
<sequence>MKKTNNVSKLDINNHSHETQLNSTQLNSTQLNSTQLNSTQLNSTQLNSTQLNSTLPYPTTINDKFNQLKPIIFRLLPFIFIYVFLFFLNFIFPLQSDDLGDKYTDFKSAISSAYNSYMGWNGRIGDLFRVSFGAALSPSVAFSFINAFIGTCVIYLFFILFYNRFPLFPTLQILNLQNLKSLDRKDSIISQDIGILSFMLFFMLSSTISFGSIFFWQSGSYNYLWAHFFILLFLLPYRIFWDNYFKNIETFKPKNIESNSFLKLLILFFIAFIAGWGQEVNIAIIVTYFIFLAFGFYKKVKFPTWYYVGILGFICGYLLLYFSPGSARRMSYFVESGAFLSLKQVLHLGIFGIINRLSEIYIGYTKFVIISISIFWIIFSYKITKNSIYRILLITLFIIFGVICYVYKLGFYFTHFSIVMCIIFAYYFRNIDKNFAKLSLILALILCLLCLYLDSIIQLGGLASRTKLHIVFIFISLFLAIFYYLKDSKIMNFLSFVFIILCVIKMTLVSIQCLESRYKWEQMLGSIDAQKRLGQKDIVVDSNSFGSKYSRYGDWMSPGKNADVWPNTSYANYFKVNSFKAIDFSKEK</sequence>
<dbReference type="AlphaFoldDB" id="A0A6L7DHI2"/>
<dbReference type="InterPro" id="IPR045691">
    <property type="entry name" value="DUF6056"/>
</dbReference>
<feature type="transmembrane region" description="Helical" evidence="1">
    <location>
        <begin position="71"/>
        <end position="92"/>
    </location>
</feature>